<evidence type="ECO:0000313" key="1">
    <source>
        <dbReference type="EMBL" id="JAP94862.1"/>
    </source>
</evidence>
<sequence length="365" mass="42813">EIVSETPVYVTQPANKQQLHVYSYPTRPDFRPYPPAASITYFPVENQLQFQLQPESSNQSQDSEFCTQNTEMRGQRVSCKNCTFGVLLKQGDHFLLLPVSEFYEVLPCVEYVEPDLSQYFKQESGSFVLFQQTKSVQFAFSQHFPEQTELISAKNAKNSFDINQKQFKQLFFQNQFFNLKTNASDQLKLQGLLKSQHLIKYQKLLLVFQNEEQLQKMLLEQCWLLKGNFILKSKYFMPETQAMLRDLAIHAINGYISVQDGKFQIQTTPVFQNTIDRLQIQNITQQNPQLLSKVLETDDLVEYDTAQNKWVCGVETDEEFISTHEKFMENYLKAIQPQLEDIIKYWAQQAKWNCEMGFKDKVWLE</sequence>
<accession>A0A146KDM6</accession>
<dbReference type="PANTHER" id="PTHR12069:SF0">
    <property type="entry name" value="DNA-DIRECTED RNA POLYMERASE III SUBUNIT RPC5"/>
    <property type="match status" value="1"/>
</dbReference>
<dbReference type="InterPro" id="IPR006886">
    <property type="entry name" value="RNA_pol_III_Rpc5"/>
</dbReference>
<dbReference type="GO" id="GO:0042797">
    <property type="term" value="P:tRNA transcription by RNA polymerase III"/>
    <property type="evidence" value="ECO:0007669"/>
    <property type="project" value="TreeGrafter"/>
</dbReference>
<dbReference type="AlphaFoldDB" id="A0A146KDM6"/>
<dbReference type="Pfam" id="PF04801">
    <property type="entry name" value="RPC5"/>
    <property type="match status" value="1"/>
</dbReference>
<dbReference type="PANTHER" id="PTHR12069">
    <property type="entry name" value="DNA-DIRECTED RNA POLYMERASES III 80 KDA POLYPEPTIDE RNA POLYMERASE III SUBUNIT 5"/>
    <property type="match status" value="1"/>
</dbReference>
<feature type="non-terminal residue" evidence="1">
    <location>
        <position position="1"/>
    </location>
</feature>
<dbReference type="GO" id="GO:0005666">
    <property type="term" value="C:RNA polymerase III complex"/>
    <property type="evidence" value="ECO:0007669"/>
    <property type="project" value="TreeGrafter"/>
</dbReference>
<proteinExistence type="predicted"/>
<gene>
    <name evidence="1" type="ORF">TPC1_12334</name>
</gene>
<reference evidence="1" key="1">
    <citation type="submission" date="2015-07" db="EMBL/GenBank/DDBJ databases">
        <title>Adaptation to a free-living lifestyle via gene acquisitions in the diplomonad Trepomonas sp. PC1.</title>
        <authorList>
            <person name="Xu F."/>
            <person name="Jerlstrom-Hultqvist J."/>
            <person name="Kolisko M."/>
            <person name="Simpson A.G.B."/>
            <person name="Roger A.J."/>
            <person name="Svard S.G."/>
            <person name="Andersson J.O."/>
        </authorList>
    </citation>
    <scope>NUCLEOTIDE SEQUENCE</scope>
    <source>
        <strain evidence="1">PC1</strain>
    </source>
</reference>
<organism evidence="1">
    <name type="scientific">Trepomonas sp. PC1</name>
    <dbReference type="NCBI Taxonomy" id="1076344"/>
    <lineage>
        <taxon>Eukaryota</taxon>
        <taxon>Metamonada</taxon>
        <taxon>Diplomonadida</taxon>
        <taxon>Hexamitidae</taxon>
        <taxon>Hexamitinae</taxon>
        <taxon>Trepomonas</taxon>
    </lineage>
</organism>
<name>A0A146KDM6_9EUKA</name>
<dbReference type="EMBL" id="GDID01001744">
    <property type="protein sequence ID" value="JAP94862.1"/>
    <property type="molecule type" value="Transcribed_RNA"/>
</dbReference>
<protein>
    <submittedName>
        <fullName evidence="1">Uncharacterized protein</fullName>
    </submittedName>
</protein>